<dbReference type="EMBL" id="JAGFNZ010000001">
    <property type="protein sequence ID" value="MBW7571925.1"/>
    <property type="molecule type" value="Genomic_DNA"/>
</dbReference>
<comment type="caution">
    <text evidence="3">The sequence shown here is derived from an EMBL/GenBank/DDBJ whole genome shotgun (WGS) entry which is preliminary data.</text>
</comment>
<evidence type="ECO:0000259" key="1">
    <source>
        <dbReference type="Pfam" id="PF00266"/>
    </source>
</evidence>
<dbReference type="PANTHER" id="PTHR43797:SF2">
    <property type="entry name" value="HOMOCYSTEINE_CYSTEINE SYNTHASE"/>
    <property type="match status" value="1"/>
</dbReference>
<organism evidence="3 4">
    <name type="scientific">Caproiciproducens faecalis</name>
    <dbReference type="NCBI Taxonomy" id="2820301"/>
    <lineage>
        <taxon>Bacteria</taxon>
        <taxon>Bacillati</taxon>
        <taxon>Bacillota</taxon>
        <taxon>Clostridia</taxon>
        <taxon>Eubacteriales</taxon>
        <taxon>Acutalibacteraceae</taxon>
        <taxon>Caproiciproducens</taxon>
    </lineage>
</organism>
<reference evidence="3 4" key="1">
    <citation type="submission" date="2021-03" db="EMBL/GenBank/DDBJ databases">
        <title>Caproiciproducens sp. nov. isolated from feces of cow.</title>
        <authorList>
            <person name="Choi J.-Y."/>
        </authorList>
    </citation>
    <scope>NUCLEOTIDE SEQUENCE [LARGE SCALE GENOMIC DNA]</scope>
    <source>
        <strain evidence="3 4">AGMB10547</strain>
    </source>
</reference>
<keyword evidence="4" id="KW-1185">Reference proteome</keyword>
<protein>
    <submittedName>
        <fullName evidence="3">Aminotransferase class V-fold PLP-dependent enzyme</fullName>
    </submittedName>
</protein>
<dbReference type="Pfam" id="PF22475">
    <property type="entry name" value="YhfS-like_C"/>
    <property type="match status" value="1"/>
</dbReference>
<dbReference type="SUPFAM" id="SSF53383">
    <property type="entry name" value="PLP-dependent transferases"/>
    <property type="match status" value="1"/>
</dbReference>
<proteinExistence type="predicted"/>
<dbReference type="InterPro" id="IPR006235">
    <property type="entry name" value="OAc-hSer/O-AcSer_sulfhydrylase"/>
</dbReference>
<keyword evidence="3" id="KW-0808">Transferase</keyword>
<dbReference type="InterPro" id="IPR000192">
    <property type="entry name" value="Aminotrans_V_dom"/>
</dbReference>
<dbReference type="InterPro" id="IPR054718">
    <property type="entry name" value="YhfS-like_C"/>
</dbReference>
<evidence type="ECO:0000313" key="3">
    <source>
        <dbReference type="EMBL" id="MBW7571925.1"/>
    </source>
</evidence>
<dbReference type="PANTHER" id="PTHR43797">
    <property type="entry name" value="HOMOCYSTEINE/CYSTEINE SYNTHASE"/>
    <property type="match status" value="1"/>
</dbReference>
<accession>A0ABS7DM73</accession>
<dbReference type="InterPro" id="IPR015421">
    <property type="entry name" value="PyrdxlP-dep_Trfase_major"/>
</dbReference>
<evidence type="ECO:0000313" key="4">
    <source>
        <dbReference type="Proteomes" id="UP000719942"/>
    </source>
</evidence>
<evidence type="ECO:0000259" key="2">
    <source>
        <dbReference type="Pfam" id="PF22475"/>
    </source>
</evidence>
<sequence length="370" mass="40508">MDTFPLSSLTLEQAKALQFRIVDIAMRHFDGFQILSEGDLGVVKGKNKPEYTRKVENIIAELFHAEDAVLVRGAGTGAIRWGLASILRRGRKLLVHSAPVYPTTQVTLETMNAEPVRADFNCTGEIEKTLDENPGITAALVQLTRQKIDDSYDCGEVIQTIKSKNPSVRILTDDNYAVLKVPQIGVQCGADLSAFSCFKLLGPAGVGALVGSGDLIRYVCDCNYSGGSQVQGYEAMAVLRGMVYAPMALAVQAEVGEELVKRLRSGEIPEVKNAFLANAQSKVLLVEFQEDIAEQVLECTAKHGAAAYPVGCESKFEFVPMMYRISGTVRQQDPALEKRMIRINPMRGGAETVMRILKESLQETKQMKGE</sequence>
<dbReference type="Gene3D" id="3.90.1150.130">
    <property type="match status" value="1"/>
</dbReference>
<dbReference type="RefSeq" id="WP_219964299.1">
    <property type="nucleotide sequence ID" value="NZ_JAGFNZ010000001.1"/>
</dbReference>
<name>A0ABS7DM73_9FIRM</name>
<dbReference type="Pfam" id="PF00266">
    <property type="entry name" value="Aminotran_5"/>
    <property type="match status" value="1"/>
</dbReference>
<dbReference type="GO" id="GO:0008483">
    <property type="term" value="F:transaminase activity"/>
    <property type="evidence" value="ECO:0007669"/>
    <property type="project" value="UniProtKB-KW"/>
</dbReference>
<gene>
    <name evidence="3" type="ORF">J5W02_03795</name>
</gene>
<feature type="domain" description="Aminotransferase class V" evidence="1">
    <location>
        <begin position="55"/>
        <end position="227"/>
    </location>
</feature>
<dbReference type="InterPro" id="IPR015424">
    <property type="entry name" value="PyrdxlP-dep_Trfase"/>
</dbReference>
<keyword evidence="3" id="KW-0032">Aminotransferase</keyword>
<dbReference type="Gene3D" id="3.40.640.10">
    <property type="entry name" value="Type I PLP-dependent aspartate aminotransferase-like (Major domain)"/>
    <property type="match status" value="1"/>
</dbReference>
<feature type="domain" description="YhfS-like C-terminal" evidence="2">
    <location>
        <begin position="257"/>
        <end position="357"/>
    </location>
</feature>
<dbReference type="Proteomes" id="UP000719942">
    <property type="component" value="Unassembled WGS sequence"/>
</dbReference>